<evidence type="ECO:0000313" key="7">
    <source>
        <dbReference type="EMBL" id="MDO5969552.1"/>
    </source>
</evidence>
<dbReference type="InterPro" id="IPR001789">
    <property type="entry name" value="Sig_transdc_resp-reg_receiver"/>
</dbReference>
<evidence type="ECO:0000259" key="6">
    <source>
        <dbReference type="PROSITE" id="PS50110"/>
    </source>
</evidence>
<gene>
    <name evidence="7" type="ORF">Q4Q35_07015</name>
</gene>
<dbReference type="InterPro" id="IPR018060">
    <property type="entry name" value="HTH_AraC"/>
</dbReference>
<dbReference type="SMART" id="SM00342">
    <property type="entry name" value="HTH_ARAC"/>
    <property type="match status" value="1"/>
</dbReference>
<keyword evidence="2" id="KW-0238">DNA-binding</keyword>
<keyword evidence="1" id="KW-0805">Transcription regulation</keyword>
<comment type="caution">
    <text evidence="4">Lacks conserved residue(s) required for the propagation of feature annotation.</text>
</comment>
<evidence type="ECO:0000259" key="5">
    <source>
        <dbReference type="PROSITE" id="PS01124"/>
    </source>
</evidence>
<sequence>MLTARGNLKDKLDVLSLGIDDYITKPFSKEELIIRIHNALINNEKKKSYTNDTPESTDNSTDEKFLTSLKDYILRTCSNLEFELEDIVEEFAISKSTIYRKIKHATGLNPNQFINEIKLQKARAIVESNQMDSLKQLSYSVGFTKPSYFSKLYEKRFGSKPFQKRS</sequence>
<dbReference type="RefSeq" id="WP_303277247.1">
    <property type="nucleotide sequence ID" value="NZ_JAUOEK010000077.1"/>
</dbReference>
<evidence type="ECO:0000256" key="1">
    <source>
        <dbReference type="ARBA" id="ARBA00023015"/>
    </source>
</evidence>
<accession>A0ABT8W925</accession>
<dbReference type="InterPro" id="IPR011006">
    <property type="entry name" value="CheY-like_superfamily"/>
</dbReference>
<dbReference type="PROSITE" id="PS01124">
    <property type="entry name" value="HTH_ARAC_FAMILY_2"/>
    <property type="match status" value="1"/>
</dbReference>
<keyword evidence="8" id="KW-1185">Reference proteome</keyword>
<feature type="domain" description="HTH araC/xylS-type" evidence="5">
    <location>
        <begin position="63"/>
        <end position="166"/>
    </location>
</feature>
<dbReference type="EMBL" id="JAUOEK010000077">
    <property type="protein sequence ID" value="MDO5969552.1"/>
    <property type="molecule type" value="Genomic_DNA"/>
</dbReference>
<dbReference type="Gene3D" id="1.10.10.60">
    <property type="entry name" value="Homeodomain-like"/>
    <property type="match status" value="1"/>
</dbReference>
<organism evidence="7 8">
    <name type="scientific">Flavivirga aquimarina</name>
    <dbReference type="NCBI Taxonomy" id="2027862"/>
    <lineage>
        <taxon>Bacteria</taxon>
        <taxon>Pseudomonadati</taxon>
        <taxon>Bacteroidota</taxon>
        <taxon>Flavobacteriia</taxon>
        <taxon>Flavobacteriales</taxon>
        <taxon>Flavobacteriaceae</taxon>
        <taxon>Flavivirga</taxon>
    </lineage>
</organism>
<evidence type="ECO:0000313" key="8">
    <source>
        <dbReference type="Proteomes" id="UP001176883"/>
    </source>
</evidence>
<proteinExistence type="predicted"/>
<dbReference type="Gene3D" id="6.10.250.690">
    <property type="match status" value="1"/>
</dbReference>
<evidence type="ECO:0000256" key="2">
    <source>
        <dbReference type="ARBA" id="ARBA00023125"/>
    </source>
</evidence>
<dbReference type="PROSITE" id="PS50110">
    <property type="entry name" value="RESPONSE_REGULATORY"/>
    <property type="match status" value="1"/>
</dbReference>
<protein>
    <submittedName>
        <fullName evidence="7">Helix-turn-helix domain-containing protein</fullName>
    </submittedName>
</protein>
<feature type="domain" description="Response regulatory" evidence="6">
    <location>
        <begin position="1"/>
        <end position="40"/>
    </location>
</feature>
<comment type="caution">
    <text evidence="7">The sequence shown here is derived from an EMBL/GenBank/DDBJ whole genome shotgun (WGS) entry which is preliminary data.</text>
</comment>
<dbReference type="Proteomes" id="UP001176883">
    <property type="component" value="Unassembled WGS sequence"/>
</dbReference>
<dbReference type="PROSITE" id="PS00041">
    <property type="entry name" value="HTH_ARAC_FAMILY_1"/>
    <property type="match status" value="1"/>
</dbReference>
<dbReference type="SUPFAM" id="SSF52172">
    <property type="entry name" value="CheY-like"/>
    <property type="match status" value="1"/>
</dbReference>
<dbReference type="InterPro" id="IPR018062">
    <property type="entry name" value="HTH_AraC-typ_CS"/>
</dbReference>
<dbReference type="Pfam" id="PF12833">
    <property type="entry name" value="HTH_18"/>
    <property type="match status" value="1"/>
</dbReference>
<name>A0ABT8W925_9FLAO</name>
<dbReference type="PANTHER" id="PTHR43280:SF2">
    <property type="entry name" value="HTH-TYPE TRANSCRIPTIONAL REGULATOR EXSA"/>
    <property type="match status" value="1"/>
</dbReference>
<dbReference type="PANTHER" id="PTHR43280">
    <property type="entry name" value="ARAC-FAMILY TRANSCRIPTIONAL REGULATOR"/>
    <property type="match status" value="1"/>
</dbReference>
<reference evidence="7" key="1">
    <citation type="submission" date="2023-07" db="EMBL/GenBank/DDBJ databases">
        <title>Two novel species in the genus Flavivirga.</title>
        <authorList>
            <person name="Kwon K."/>
        </authorList>
    </citation>
    <scope>NUCLEOTIDE SEQUENCE</scope>
    <source>
        <strain evidence="7">KCTC 52353</strain>
    </source>
</reference>
<keyword evidence="3" id="KW-0804">Transcription</keyword>
<evidence type="ECO:0000256" key="3">
    <source>
        <dbReference type="ARBA" id="ARBA00023163"/>
    </source>
</evidence>
<evidence type="ECO:0000256" key="4">
    <source>
        <dbReference type="PROSITE-ProRule" id="PRU00169"/>
    </source>
</evidence>